<feature type="domain" description="Tyrosyl-tRNA synthetase C-terminal" evidence="10">
    <location>
        <begin position="476"/>
        <end position="592"/>
    </location>
</feature>
<feature type="region of interest" description="Disordered" evidence="9">
    <location>
        <begin position="449"/>
        <end position="468"/>
    </location>
</feature>
<dbReference type="PANTHER" id="PTHR11766">
    <property type="entry name" value="TYROSYL-TRNA SYNTHETASE"/>
    <property type="match status" value="1"/>
</dbReference>
<dbReference type="InterPro" id="IPR001412">
    <property type="entry name" value="aa-tRNA-synth_I_CS"/>
</dbReference>
<dbReference type="Gene3D" id="3.40.50.620">
    <property type="entry name" value="HUPs"/>
    <property type="match status" value="1"/>
</dbReference>
<dbReference type="GO" id="GO:0004831">
    <property type="term" value="F:tyrosine-tRNA ligase activity"/>
    <property type="evidence" value="ECO:0007669"/>
    <property type="project" value="UniProtKB-EC"/>
</dbReference>
<evidence type="ECO:0000256" key="5">
    <source>
        <dbReference type="ARBA" id="ARBA00022917"/>
    </source>
</evidence>
<evidence type="ECO:0000256" key="3">
    <source>
        <dbReference type="ARBA" id="ARBA00022741"/>
    </source>
</evidence>
<gene>
    <name evidence="11" type="ORF">PV06_10705</name>
</gene>
<evidence type="ECO:0000256" key="2">
    <source>
        <dbReference type="ARBA" id="ARBA00022598"/>
    </source>
</evidence>
<dbReference type="InterPro" id="IPR024088">
    <property type="entry name" value="Tyr-tRNA-ligase_bac-type"/>
</dbReference>
<dbReference type="OrthoDB" id="337870at2759"/>
<protein>
    <recommendedName>
        <fullName evidence="8">Tyrosine--tRNA ligase</fullName>
        <ecNumber evidence="8">6.1.1.1</ecNumber>
    </recommendedName>
    <alternativeName>
        <fullName evidence="8">Tyrosyl-tRNA synthetase</fullName>
    </alternativeName>
</protein>
<name>A0A0D2A9R1_9EURO</name>
<dbReference type="FunFam" id="1.10.240.10:FF:000001">
    <property type="entry name" value="Tyrosine--tRNA ligase"/>
    <property type="match status" value="1"/>
</dbReference>
<dbReference type="FunFam" id="3.40.50.620:FF:000227">
    <property type="entry name" value="Tyrosine--tRNA ligase"/>
    <property type="match status" value="1"/>
</dbReference>
<accession>A0A0D2A9R1</accession>
<comment type="similarity">
    <text evidence="1 8">Belongs to the class-I aminoacyl-tRNA synthetase family.</text>
</comment>
<evidence type="ECO:0000313" key="11">
    <source>
        <dbReference type="EMBL" id="KIW37076.1"/>
    </source>
</evidence>
<evidence type="ECO:0000256" key="4">
    <source>
        <dbReference type="ARBA" id="ARBA00022840"/>
    </source>
</evidence>
<dbReference type="PRINTS" id="PR01040">
    <property type="entry name" value="TRNASYNTHTYR"/>
</dbReference>
<dbReference type="InterPro" id="IPR014729">
    <property type="entry name" value="Rossmann-like_a/b/a_fold"/>
</dbReference>
<dbReference type="InterPro" id="IPR002305">
    <property type="entry name" value="aa-tRNA-synth_Ic"/>
</dbReference>
<dbReference type="InterPro" id="IPR002307">
    <property type="entry name" value="Tyr-tRNA-ligase"/>
</dbReference>
<evidence type="ECO:0000256" key="7">
    <source>
        <dbReference type="ARBA" id="ARBA00048248"/>
    </source>
</evidence>
<evidence type="ECO:0000313" key="12">
    <source>
        <dbReference type="Proteomes" id="UP000053342"/>
    </source>
</evidence>
<organism evidence="11 12">
    <name type="scientific">Exophiala oligosperma</name>
    <dbReference type="NCBI Taxonomy" id="215243"/>
    <lineage>
        <taxon>Eukaryota</taxon>
        <taxon>Fungi</taxon>
        <taxon>Dikarya</taxon>
        <taxon>Ascomycota</taxon>
        <taxon>Pezizomycotina</taxon>
        <taxon>Eurotiomycetes</taxon>
        <taxon>Chaetothyriomycetidae</taxon>
        <taxon>Chaetothyriales</taxon>
        <taxon>Herpotrichiellaceae</taxon>
        <taxon>Exophiala</taxon>
    </lineage>
</organism>
<keyword evidence="6 8" id="KW-0030">Aminoacyl-tRNA synthetase</keyword>
<dbReference type="VEuPathDB" id="FungiDB:PV06_10705"/>
<dbReference type="SUPFAM" id="SSF52374">
    <property type="entry name" value="Nucleotidylyl transferase"/>
    <property type="match status" value="1"/>
</dbReference>
<dbReference type="Gene3D" id="1.10.240.10">
    <property type="entry name" value="Tyrosyl-Transfer RNA Synthetase"/>
    <property type="match status" value="1"/>
</dbReference>
<dbReference type="Pfam" id="PF16714">
    <property type="entry name" value="TyrRSs_C"/>
    <property type="match status" value="1"/>
</dbReference>
<comment type="catalytic activity">
    <reaction evidence="7 8">
        <text>tRNA(Tyr) + L-tyrosine + ATP = L-tyrosyl-tRNA(Tyr) + AMP + diphosphate + H(+)</text>
        <dbReference type="Rhea" id="RHEA:10220"/>
        <dbReference type="Rhea" id="RHEA-COMP:9706"/>
        <dbReference type="Rhea" id="RHEA-COMP:9707"/>
        <dbReference type="ChEBI" id="CHEBI:15378"/>
        <dbReference type="ChEBI" id="CHEBI:30616"/>
        <dbReference type="ChEBI" id="CHEBI:33019"/>
        <dbReference type="ChEBI" id="CHEBI:58315"/>
        <dbReference type="ChEBI" id="CHEBI:78442"/>
        <dbReference type="ChEBI" id="CHEBI:78536"/>
        <dbReference type="ChEBI" id="CHEBI:456215"/>
        <dbReference type="EC" id="6.1.1.1"/>
    </reaction>
</comment>
<evidence type="ECO:0000256" key="8">
    <source>
        <dbReference type="RuleBase" id="RU361234"/>
    </source>
</evidence>
<evidence type="ECO:0000259" key="10">
    <source>
        <dbReference type="Pfam" id="PF16714"/>
    </source>
</evidence>
<proteinExistence type="inferred from homology"/>
<dbReference type="GO" id="GO:0003723">
    <property type="term" value="F:RNA binding"/>
    <property type="evidence" value="ECO:0007669"/>
    <property type="project" value="InterPro"/>
</dbReference>
<dbReference type="RefSeq" id="XP_016257292.1">
    <property type="nucleotide sequence ID" value="XM_016412278.1"/>
</dbReference>
<dbReference type="GeneID" id="27362779"/>
<dbReference type="AlphaFoldDB" id="A0A0D2A9R1"/>
<dbReference type="InterPro" id="IPR032005">
    <property type="entry name" value="TyrRSs_C"/>
</dbReference>
<dbReference type="STRING" id="215243.A0A0D2A9R1"/>
<dbReference type="GO" id="GO:0005739">
    <property type="term" value="C:mitochondrion"/>
    <property type="evidence" value="ECO:0007669"/>
    <property type="project" value="TreeGrafter"/>
</dbReference>
<keyword evidence="12" id="KW-1185">Reference proteome</keyword>
<dbReference type="Gene3D" id="3.10.290.10">
    <property type="entry name" value="RNA-binding S4 domain"/>
    <property type="match status" value="1"/>
</dbReference>
<dbReference type="Proteomes" id="UP000053342">
    <property type="component" value="Unassembled WGS sequence"/>
</dbReference>
<dbReference type="NCBIfam" id="TIGR00234">
    <property type="entry name" value="tyrS"/>
    <property type="match status" value="1"/>
</dbReference>
<dbReference type="InterPro" id="IPR036986">
    <property type="entry name" value="S4_RNA-bd_sf"/>
</dbReference>
<keyword evidence="2 8" id="KW-0436">Ligase</keyword>
<dbReference type="Pfam" id="PF00579">
    <property type="entry name" value="tRNA-synt_1b"/>
    <property type="match status" value="1"/>
</dbReference>
<dbReference type="EMBL" id="KN847346">
    <property type="protein sequence ID" value="KIW37076.1"/>
    <property type="molecule type" value="Genomic_DNA"/>
</dbReference>
<keyword evidence="5 8" id="KW-0648">Protein biosynthesis</keyword>
<reference evidence="11 12" key="1">
    <citation type="submission" date="2015-01" db="EMBL/GenBank/DDBJ databases">
        <title>The Genome Sequence of Exophiala oligosperma CBS72588.</title>
        <authorList>
            <consortium name="The Broad Institute Genomics Platform"/>
            <person name="Cuomo C."/>
            <person name="de Hoog S."/>
            <person name="Gorbushina A."/>
            <person name="Stielow B."/>
            <person name="Teixiera M."/>
            <person name="Abouelleil A."/>
            <person name="Chapman S.B."/>
            <person name="Priest M."/>
            <person name="Young S.K."/>
            <person name="Wortman J."/>
            <person name="Nusbaum C."/>
            <person name="Birren B."/>
        </authorList>
    </citation>
    <scope>NUCLEOTIDE SEQUENCE [LARGE SCALE GENOMIC DNA]</scope>
    <source>
        <strain evidence="11 12">CBS 72588</strain>
    </source>
</reference>
<keyword evidence="4 8" id="KW-0067">ATP-binding</keyword>
<evidence type="ECO:0000256" key="6">
    <source>
        <dbReference type="ARBA" id="ARBA00023146"/>
    </source>
</evidence>
<dbReference type="GO" id="GO:0005524">
    <property type="term" value="F:ATP binding"/>
    <property type="evidence" value="ECO:0007669"/>
    <property type="project" value="UniProtKB-KW"/>
</dbReference>
<evidence type="ECO:0000256" key="9">
    <source>
        <dbReference type="SAM" id="MobiDB-lite"/>
    </source>
</evidence>
<keyword evidence="3 8" id="KW-0547">Nucleotide-binding</keyword>
<dbReference type="GO" id="GO:0006437">
    <property type="term" value="P:tyrosyl-tRNA aminoacylation"/>
    <property type="evidence" value="ECO:0007669"/>
    <property type="project" value="InterPro"/>
</dbReference>
<sequence length="614" mass="68287">MSANKPIRAAQRCWYVCQGCRQQLHAGNASCRSTVSTTTRRWITRNHMRKIQEAEEEWRTRAQDIKAGRMPSLFKTLEERGYINQTVGSKEELDELMIHRRVGVYAGIDPTAPSMHVGHMVVFMVLGWFYIHGYDTHFVLGGFTSSIGDPTGRTTGREAQSAPTRKANIAAMHAQLKRLGASIERHAERKGFQKEWAWRRSLKNNSIWWNALSARDYLAILGRNVRLGPMLGRDTVKTRLEKGDGMSYAEFSYPLVQAWDWWHLFQKGVQIQVGGGDQFGNILAGADAVKQIAKDSHEYQTALRNTKIIDQKNNIDVTSEPLGITVPLLTTSSGEKFGKSAGNAIWLDPDMTPVFDLYQFFLRSADADVERYLKLFTFLPLPEIQQIMKEHQKDASKRVAQHTLAREFVELIYGTESAKEAEQQHRQLFKKTLTISDITSSVADAKASDTATGAGRQAPNANFTHPSLNKHAQPMRMEDNASTRVKLPRSLVVDKPLGQIMFAAGLVSSKAEGHRLIMAGGAYVGALPGSMSKMDDSLSFAPAQSNTAQEAAKYVIDGKLLILRVGKWKMKIIDIIPDEEYEQAGLTCAAWEGMKAAEVAAQEEAGDKDKAAGA</sequence>
<dbReference type="CDD" id="cd00805">
    <property type="entry name" value="TyrRS_core"/>
    <property type="match status" value="1"/>
</dbReference>
<dbReference type="GO" id="GO:0005829">
    <property type="term" value="C:cytosol"/>
    <property type="evidence" value="ECO:0007669"/>
    <property type="project" value="TreeGrafter"/>
</dbReference>
<evidence type="ECO:0000256" key="1">
    <source>
        <dbReference type="ARBA" id="ARBA00005594"/>
    </source>
</evidence>
<dbReference type="PANTHER" id="PTHR11766:SF0">
    <property type="entry name" value="TYROSINE--TRNA LIGASE, MITOCHONDRIAL"/>
    <property type="match status" value="1"/>
</dbReference>
<dbReference type="PROSITE" id="PS00178">
    <property type="entry name" value="AA_TRNA_LIGASE_I"/>
    <property type="match status" value="1"/>
</dbReference>
<dbReference type="EC" id="6.1.1.1" evidence="8"/>